<sequence length="76" mass="8405">MCQAGEDYAGLAHREPPPGPRPGREQKCVKCAEGQPVVVIRAGDAFCRCCWRGLGGLRPAPWSGKFLRYVYTILWA</sequence>
<evidence type="ECO:0000313" key="3">
    <source>
        <dbReference type="Proteomes" id="UP000694547"/>
    </source>
</evidence>
<evidence type="ECO:0000256" key="1">
    <source>
        <dbReference type="SAM" id="MobiDB-lite"/>
    </source>
</evidence>
<dbReference type="GeneTree" id="ENSGT00390000008797"/>
<reference evidence="2 3" key="1">
    <citation type="submission" date="2018-10" db="EMBL/GenBank/DDBJ databases">
        <title>Improved assembly of the deer mouse Peromyscus maniculatus genome.</title>
        <authorList>
            <person name="Lassance J.-M."/>
            <person name="Hoekstra H.E."/>
        </authorList>
    </citation>
    <scope>NUCLEOTIDE SEQUENCE [LARGE SCALE GENOMIC DNA]</scope>
</reference>
<dbReference type="AlphaFoldDB" id="A0A8C8W7W4"/>
<protein>
    <submittedName>
        <fullName evidence="2">Cytosolic thiouridylase subunit 2</fullName>
    </submittedName>
</protein>
<evidence type="ECO:0000313" key="2">
    <source>
        <dbReference type="Ensembl" id="ENSPEMP00000037025.1"/>
    </source>
</evidence>
<proteinExistence type="predicted"/>
<reference evidence="2" key="2">
    <citation type="submission" date="2025-08" db="UniProtKB">
        <authorList>
            <consortium name="Ensembl"/>
        </authorList>
    </citation>
    <scope>IDENTIFICATION</scope>
</reference>
<reference evidence="2" key="3">
    <citation type="submission" date="2025-09" db="UniProtKB">
        <authorList>
            <consortium name="Ensembl"/>
        </authorList>
    </citation>
    <scope>IDENTIFICATION</scope>
</reference>
<keyword evidence="3" id="KW-1185">Reference proteome</keyword>
<accession>A0A8C8W7W4</accession>
<name>A0A8C8W7W4_PERMB</name>
<dbReference type="Ensembl" id="ENSPEMT00000035787.1">
    <property type="protein sequence ID" value="ENSPEMP00000037025.1"/>
    <property type="gene ID" value="ENSPEMG00000016552.2"/>
</dbReference>
<dbReference type="Proteomes" id="UP000694547">
    <property type="component" value="Chromosome 5"/>
</dbReference>
<feature type="region of interest" description="Disordered" evidence="1">
    <location>
        <begin position="1"/>
        <end position="25"/>
    </location>
</feature>
<feature type="compositionally biased region" description="Basic and acidic residues" evidence="1">
    <location>
        <begin position="12"/>
        <end position="25"/>
    </location>
</feature>
<organism evidence="2 3">
    <name type="scientific">Peromyscus maniculatus bairdii</name>
    <name type="common">Prairie deer mouse</name>
    <dbReference type="NCBI Taxonomy" id="230844"/>
    <lineage>
        <taxon>Eukaryota</taxon>
        <taxon>Metazoa</taxon>
        <taxon>Chordata</taxon>
        <taxon>Craniata</taxon>
        <taxon>Vertebrata</taxon>
        <taxon>Euteleostomi</taxon>
        <taxon>Mammalia</taxon>
        <taxon>Eutheria</taxon>
        <taxon>Euarchontoglires</taxon>
        <taxon>Glires</taxon>
        <taxon>Rodentia</taxon>
        <taxon>Myomorpha</taxon>
        <taxon>Muroidea</taxon>
        <taxon>Cricetidae</taxon>
        <taxon>Neotominae</taxon>
        <taxon>Peromyscus</taxon>
    </lineage>
</organism>